<organism evidence="2 3">
    <name type="scientific">Mucuna pruriens</name>
    <name type="common">Velvet bean</name>
    <name type="synonym">Dolichos pruriens</name>
    <dbReference type="NCBI Taxonomy" id="157652"/>
    <lineage>
        <taxon>Eukaryota</taxon>
        <taxon>Viridiplantae</taxon>
        <taxon>Streptophyta</taxon>
        <taxon>Embryophyta</taxon>
        <taxon>Tracheophyta</taxon>
        <taxon>Spermatophyta</taxon>
        <taxon>Magnoliopsida</taxon>
        <taxon>eudicotyledons</taxon>
        <taxon>Gunneridae</taxon>
        <taxon>Pentapetalae</taxon>
        <taxon>rosids</taxon>
        <taxon>fabids</taxon>
        <taxon>Fabales</taxon>
        <taxon>Fabaceae</taxon>
        <taxon>Papilionoideae</taxon>
        <taxon>50 kb inversion clade</taxon>
        <taxon>NPAAA clade</taxon>
        <taxon>indigoferoid/millettioid clade</taxon>
        <taxon>Phaseoleae</taxon>
        <taxon>Mucuna</taxon>
    </lineage>
</organism>
<dbReference type="STRING" id="157652.A0A371I0S2"/>
<dbReference type="Pfam" id="PF25597">
    <property type="entry name" value="SH3_retrovirus"/>
    <property type="match status" value="1"/>
</dbReference>
<dbReference type="OrthoDB" id="1739418at2759"/>
<dbReference type="InterPro" id="IPR039537">
    <property type="entry name" value="Retrotran_Ty1/copia-like"/>
</dbReference>
<name>A0A371I0S2_MUCPR</name>
<dbReference type="AlphaFoldDB" id="A0A371I0S2"/>
<reference evidence="2" key="1">
    <citation type="submission" date="2018-05" db="EMBL/GenBank/DDBJ databases">
        <title>Draft genome of Mucuna pruriens seed.</title>
        <authorList>
            <person name="Nnadi N.E."/>
            <person name="Vos R."/>
            <person name="Hasami M.H."/>
            <person name="Devisetty U.K."/>
            <person name="Aguiy J.C."/>
        </authorList>
    </citation>
    <scope>NUCLEOTIDE SEQUENCE [LARGE SCALE GENOMIC DNA]</scope>
    <source>
        <strain evidence="2">JCA_2017</strain>
    </source>
</reference>
<feature type="non-terminal residue" evidence="2">
    <location>
        <position position="1"/>
    </location>
</feature>
<evidence type="ECO:0000313" key="3">
    <source>
        <dbReference type="Proteomes" id="UP000257109"/>
    </source>
</evidence>
<dbReference type="PANTHER" id="PTHR42648:SF28">
    <property type="entry name" value="TRANSPOSON-ENCODED PROTEIN WITH RIBONUCLEASE H-LIKE AND RETROVIRUS ZINC FINGER-LIKE DOMAINS"/>
    <property type="match status" value="1"/>
</dbReference>
<dbReference type="EMBL" id="QJKJ01001240">
    <property type="protein sequence ID" value="RDY08635.1"/>
    <property type="molecule type" value="Genomic_DNA"/>
</dbReference>
<evidence type="ECO:0000259" key="1">
    <source>
        <dbReference type="Pfam" id="PF25597"/>
    </source>
</evidence>
<comment type="caution">
    <text evidence="2">The sequence shown here is derived from an EMBL/GenBank/DDBJ whole genome shotgun (WGS) entry which is preliminary data.</text>
</comment>
<dbReference type="InterPro" id="IPR057670">
    <property type="entry name" value="SH3_retrovirus"/>
</dbReference>
<dbReference type="PANTHER" id="PTHR42648">
    <property type="entry name" value="TRANSPOSASE, PUTATIVE-RELATED"/>
    <property type="match status" value="1"/>
</dbReference>
<gene>
    <name evidence="2" type="ORF">CR513_07119</name>
</gene>
<evidence type="ECO:0000313" key="2">
    <source>
        <dbReference type="EMBL" id="RDY08635.1"/>
    </source>
</evidence>
<dbReference type="InterPro" id="IPR012337">
    <property type="entry name" value="RNaseH-like_sf"/>
</dbReference>
<protein>
    <recommendedName>
        <fullName evidence="1">Retroviral polymerase SH3-like domain-containing protein</fullName>
    </recommendedName>
</protein>
<dbReference type="SUPFAM" id="SSF53098">
    <property type="entry name" value="Ribonuclease H-like"/>
    <property type="match status" value="1"/>
</dbReference>
<sequence length="140" mass="16240">MKFFHKLLLGTLEQNRVAKRSNHSLIDMVRSMISQIKLPRSFRGVAIKTSMYILNRIPSKTVPKTSFELLKRWEPSLNLFLSPKTIKYYLIGYPINAKGYRFFCLTRGTRIVDAAANKFLENDMDDCDIIVNENGSFNEE</sequence>
<keyword evidence="3" id="KW-1185">Reference proteome</keyword>
<feature type="domain" description="Retroviral polymerase SH3-like" evidence="1">
    <location>
        <begin position="81"/>
        <end position="122"/>
    </location>
</feature>
<proteinExistence type="predicted"/>
<accession>A0A371I0S2</accession>
<dbReference type="Proteomes" id="UP000257109">
    <property type="component" value="Unassembled WGS sequence"/>
</dbReference>